<evidence type="ECO:0000256" key="2">
    <source>
        <dbReference type="ARBA" id="ARBA00022692"/>
    </source>
</evidence>
<dbReference type="InterPro" id="IPR011527">
    <property type="entry name" value="ABC1_TM_dom"/>
</dbReference>
<evidence type="ECO:0000256" key="4">
    <source>
        <dbReference type="ARBA" id="ARBA00022840"/>
    </source>
</evidence>
<gene>
    <name evidence="10" type="ORF">HYG85_17345</name>
</gene>
<dbReference type="AlphaFoldDB" id="A0A8J8SDK1"/>
<dbReference type="PROSITE" id="PS00211">
    <property type="entry name" value="ABC_TRANSPORTER_1"/>
    <property type="match status" value="1"/>
</dbReference>
<feature type="transmembrane region" description="Helical" evidence="7">
    <location>
        <begin position="35"/>
        <end position="57"/>
    </location>
</feature>
<evidence type="ECO:0000256" key="1">
    <source>
        <dbReference type="ARBA" id="ARBA00004651"/>
    </source>
</evidence>
<dbReference type="PROSITE" id="PS50893">
    <property type="entry name" value="ABC_TRANSPORTER_2"/>
    <property type="match status" value="1"/>
</dbReference>
<keyword evidence="2 7" id="KW-0812">Transmembrane</keyword>
<dbReference type="EMBL" id="CP058561">
    <property type="protein sequence ID" value="QUH30580.1"/>
    <property type="molecule type" value="Genomic_DNA"/>
</dbReference>
<dbReference type="PANTHER" id="PTHR43394">
    <property type="entry name" value="ATP-DEPENDENT PERMEASE MDL1, MITOCHONDRIAL"/>
    <property type="match status" value="1"/>
</dbReference>
<dbReference type="RefSeq" id="WP_212690731.1">
    <property type="nucleotide sequence ID" value="NZ_CP058561.1"/>
</dbReference>
<proteinExistence type="predicted"/>
<dbReference type="SUPFAM" id="SSF90123">
    <property type="entry name" value="ABC transporter transmembrane region"/>
    <property type="match status" value="1"/>
</dbReference>
<accession>A0A8J8SDK1</accession>
<dbReference type="Gene3D" id="1.20.1560.10">
    <property type="entry name" value="ABC transporter type 1, transmembrane domain"/>
    <property type="match status" value="1"/>
</dbReference>
<dbReference type="GO" id="GO:0016887">
    <property type="term" value="F:ATP hydrolysis activity"/>
    <property type="evidence" value="ECO:0007669"/>
    <property type="project" value="InterPro"/>
</dbReference>
<dbReference type="GO" id="GO:0015421">
    <property type="term" value="F:ABC-type oligopeptide transporter activity"/>
    <property type="evidence" value="ECO:0007669"/>
    <property type="project" value="TreeGrafter"/>
</dbReference>
<name>A0A8J8SDK1_9FIRM</name>
<evidence type="ECO:0000313" key="10">
    <source>
        <dbReference type="EMBL" id="QUH30580.1"/>
    </source>
</evidence>
<dbReference type="GO" id="GO:0005524">
    <property type="term" value="F:ATP binding"/>
    <property type="evidence" value="ECO:0007669"/>
    <property type="project" value="UniProtKB-KW"/>
</dbReference>
<dbReference type="InterPro" id="IPR003439">
    <property type="entry name" value="ABC_transporter-like_ATP-bd"/>
</dbReference>
<dbReference type="Pfam" id="PF00005">
    <property type="entry name" value="ABC_tran"/>
    <property type="match status" value="1"/>
</dbReference>
<dbReference type="Proteomes" id="UP000677305">
    <property type="component" value="Chromosome"/>
</dbReference>
<reference evidence="10 11" key="1">
    <citation type="submission" date="2020-07" db="EMBL/GenBank/DDBJ databases">
        <title>Vallitalea guaymasensis genome.</title>
        <authorList>
            <person name="Postec A."/>
        </authorList>
    </citation>
    <scope>NUCLEOTIDE SEQUENCE [LARGE SCALE GENOMIC DNA]</scope>
    <source>
        <strain evidence="10 11">Ra1766G1</strain>
    </source>
</reference>
<evidence type="ECO:0000256" key="3">
    <source>
        <dbReference type="ARBA" id="ARBA00022741"/>
    </source>
</evidence>
<dbReference type="PROSITE" id="PS50929">
    <property type="entry name" value="ABC_TM1F"/>
    <property type="match status" value="1"/>
</dbReference>
<dbReference type="InterPro" id="IPR003593">
    <property type="entry name" value="AAA+_ATPase"/>
</dbReference>
<comment type="subcellular location">
    <subcellularLocation>
        <location evidence="1">Cell membrane</location>
        <topology evidence="1">Multi-pass membrane protein</topology>
    </subcellularLocation>
</comment>
<evidence type="ECO:0000256" key="5">
    <source>
        <dbReference type="ARBA" id="ARBA00022989"/>
    </source>
</evidence>
<feature type="transmembrane region" description="Helical" evidence="7">
    <location>
        <begin position="162"/>
        <end position="191"/>
    </location>
</feature>
<feature type="transmembrane region" description="Helical" evidence="7">
    <location>
        <begin position="12"/>
        <end position="29"/>
    </location>
</feature>
<dbReference type="SUPFAM" id="SSF52540">
    <property type="entry name" value="P-loop containing nucleoside triphosphate hydrolases"/>
    <property type="match status" value="1"/>
</dbReference>
<evidence type="ECO:0000256" key="6">
    <source>
        <dbReference type="ARBA" id="ARBA00023136"/>
    </source>
</evidence>
<dbReference type="InterPro" id="IPR017871">
    <property type="entry name" value="ABC_transporter-like_CS"/>
</dbReference>
<dbReference type="InterPro" id="IPR036640">
    <property type="entry name" value="ABC1_TM_sf"/>
</dbReference>
<evidence type="ECO:0000259" key="8">
    <source>
        <dbReference type="PROSITE" id="PS50893"/>
    </source>
</evidence>
<dbReference type="InterPro" id="IPR039421">
    <property type="entry name" value="Type_1_exporter"/>
</dbReference>
<keyword evidence="4 10" id="KW-0067">ATP-binding</keyword>
<dbReference type="PANTHER" id="PTHR43394:SF1">
    <property type="entry name" value="ATP-BINDING CASSETTE SUB-FAMILY B MEMBER 10, MITOCHONDRIAL"/>
    <property type="match status" value="1"/>
</dbReference>
<sequence>MNKLKEKKKKRKLEYNTFNTIIYLFKHIWLWDKPLIFYFLIYSITAGIIPFIGIFLPKMIIDELVGLKRINILVIIIASFCIGGLLLNLIKVYSQEVYWPRVIQIRMEFIHKIDKKAMTMDYQQLERVNTKDLIQRAWMALSGNDIGVEGILNQIFVLFGNIVAFGGYIAIISTLSPLIVFFLILTVGITYKASLGEKKYSHQVDRQMAINERKLKYLDKKMVNHSLAKDIRLYDMAKWLTNKYITWCNEIYLKLKKIAIKRFKIDTLQGFLSFVRNGIVYVYLINRVLYNGMSIGNFTMYFASIQGFSGWMESVVSSILSIRQQNLYINDYRNFVDAKEPNKNDNRDSMKKDISDRVYKIKLENIFFKYPNSDNYTINNVCIHVKDGEKVAIVGANGAGKTTLIKILTGLYKPTKGKVVVNGIDSTNIDKNEYFKLFSVVFQDIKLYAFSLGENISLRKIDETDRQKAINCLKSAGLSDKLKNLENGIDTSLLKILDEEGIVLSGGEIQKVALARALYKDAPILVLDEPTAALDPIAEHELYEQFDRLTKGKTAIYISHRLASTRFCDKIILLDKGSIKEYGTHEQLMKINGTYAKMFHKQARYYNSDIKDHKEVLA</sequence>
<keyword evidence="5 7" id="KW-1133">Transmembrane helix</keyword>
<feature type="domain" description="ABC transmembrane type-1" evidence="9">
    <location>
        <begin position="40"/>
        <end position="324"/>
    </location>
</feature>
<protein>
    <submittedName>
        <fullName evidence="10">ABC transporter ATP-binding protein</fullName>
    </submittedName>
</protein>
<keyword evidence="11" id="KW-1185">Reference proteome</keyword>
<evidence type="ECO:0000256" key="7">
    <source>
        <dbReference type="SAM" id="Phobius"/>
    </source>
</evidence>
<feature type="domain" description="ABC transporter" evidence="8">
    <location>
        <begin position="361"/>
        <end position="601"/>
    </location>
</feature>
<organism evidence="10 11">
    <name type="scientific">Vallitalea guaymasensis</name>
    <dbReference type="NCBI Taxonomy" id="1185412"/>
    <lineage>
        <taxon>Bacteria</taxon>
        <taxon>Bacillati</taxon>
        <taxon>Bacillota</taxon>
        <taxon>Clostridia</taxon>
        <taxon>Lachnospirales</taxon>
        <taxon>Vallitaleaceae</taxon>
        <taxon>Vallitalea</taxon>
    </lineage>
</organism>
<keyword evidence="6 7" id="KW-0472">Membrane</keyword>
<feature type="transmembrane region" description="Helical" evidence="7">
    <location>
        <begin position="69"/>
        <end position="90"/>
    </location>
</feature>
<evidence type="ECO:0000259" key="9">
    <source>
        <dbReference type="PROSITE" id="PS50929"/>
    </source>
</evidence>
<dbReference type="Gene3D" id="3.40.50.300">
    <property type="entry name" value="P-loop containing nucleotide triphosphate hydrolases"/>
    <property type="match status" value="1"/>
</dbReference>
<dbReference type="GO" id="GO:0005886">
    <property type="term" value="C:plasma membrane"/>
    <property type="evidence" value="ECO:0007669"/>
    <property type="project" value="UniProtKB-SubCell"/>
</dbReference>
<keyword evidence="3" id="KW-0547">Nucleotide-binding</keyword>
<dbReference type="InterPro" id="IPR027417">
    <property type="entry name" value="P-loop_NTPase"/>
</dbReference>
<dbReference type="KEGG" id="vgu:HYG85_17345"/>
<dbReference type="SMART" id="SM00382">
    <property type="entry name" value="AAA"/>
    <property type="match status" value="1"/>
</dbReference>
<evidence type="ECO:0000313" key="11">
    <source>
        <dbReference type="Proteomes" id="UP000677305"/>
    </source>
</evidence>